<comment type="function">
    <text evidence="8">Assembly factor required for Rieske Fe-S protein RIP1 incorporation into the cytochrome b-c1 (CIII) complex. Functions as a chaperone, binding to this subunit within the mitochondrial matrix and stabilizing it prior to its translocation and insertion into the late CIII dimeric intermediate within the mitochondrial inner membrane. Modulates the mitochondrial matrix zinc pool.</text>
</comment>
<evidence type="ECO:0000256" key="9">
    <source>
        <dbReference type="SAM" id="MobiDB-lite"/>
    </source>
</evidence>
<dbReference type="CDD" id="cd20267">
    <property type="entry name" value="Complex1_LYR_LYRM7"/>
    <property type="match status" value="1"/>
</dbReference>
<evidence type="ECO:0000256" key="4">
    <source>
        <dbReference type="ARBA" id="ARBA00015108"/>
    </source>
</evidence>
<sequence length="138" mass="14815">MAAAVAYRNIMRAARVAFEGMTGLQICEAGQSTDHSTGDAPTLLAAQSRIRDEFRSKQALDPKDSTVSEGIEHAMQVAQFLRQNVVQGKKMEGEEKYKLRIHKDTERGDNESIKSSGSGVAGGGCCGGSNKRDKVALV</sequence>
<evidence type="ECO:0000256" key="2">
    <source>
        <dbReference type="ARBA" id="ARBA00009949"/>
    </source>
</evidence>
<name>A0A2N6NXJ4_BEABA</name>
<dbReference type="GO" id="GO:0034551">
    <property type="term" value="P:mitochondrial respiratory chain complex III assembly"/>
    <property type="evidence" value="ECO:0007669"/>
    <property type="project" value="InterPro"/>
</dbReference>
<keyword evidence="6" id="KW-0496">Mitochondrion</keyword>
<evidence type="ECO:0000256" key="5">
    <source>
        <dbReference type="ARBA" id="ARBA00022946"/>
    </source>
</evidence>
<dbReference type="GO" id="GO:0005759">
    <property type="term" value="C:mitochondrial matrix"/>
    <property type="evidence" value="ECO:0007669"/>
    <property type="project" value="UniProtKB-SubCell"/>
</dbReference>
<dbReference type="InterPro" id="IPR045298">
    <property type="entry name" value="Complex1_LYR_LYRM7"/>
</dbReference>
<comment type="subunit">
    <text evidence="3">Interacts with RIP1.</text>
</comment>
<feature type="region of interest" description="Disordered" evidence="9">
    <location>
        <begin position="97"/>
        <end position="138"/>
    </location>
</feature>
<keyword evidence="5" id="KW-0809">Transit peptide</keyword>
<evidence type="ECO:0000256" key="6">
    <source>
        <dbReference type="ARBA" id="ARBA00023128"/>
    </source>
</evidence>
<evidence type="ECO:0000256" key="7">
    <source>
        <dbReference type="ARBA" id="ARBA00023186"/>
    </source>
</evidence>
<proteinExistence type="inferred from homology"/>
<organism evidence="10 11">
    <name type="scientific">Beauveria bassiana</name>
    <name type="common">White muscardine disease fungus</name>
    <name type="synonym">Tritirachium shiotae</name>
    <dbReference type="NCBI Taxonomy" id="176275"/>
    <lineage>
        <taxon>Eukaryota</taxon>
        <taxon>Fungi</taxon>
        <taxon>Dikarya</taxon>
        <taxon>Ascomycota</taxon>
        <taxon>Pezizomycotina</taxon>
        <taxon>Sordariomycetes</taxon>
        <taxon>Hypocreomycetidae</taxon>
        <taxon>Hypocreales</taxon>
        <taxon>Cordycipitaceae</taxon>
        <taxon>Beauveria</taxon>
    </lineage>
</organism>
<dbReference type="InterPro" id="IPR050435">
    <property type="entry name" value="MZM1/LYRM7"/>
</dbReference>
<keyword evidence="7" id="KW-0143">Chaperone</keyword>
<evidence type="ECO:0000256" key="3">
    <source>
        <dbReference type="ARBA" id="ARBA00011589"/>
    </source>
</evidence>
<dbReference type="EMBL" id="MRVG01000002">
    <property type="protein sequence ID" value="PMB71987.1"/>
    <property type="molecule type" value="Genomic_DNA"/>
</dbReference>
<dbReference type="Pfam" id="PF13233">
    <property type="entry name" value="Complex1_LYR_2"/>
    <property type="match status" value="1"/>
</dbReference>
<dbReference type="GO" id="GO:0044183">
    <property type="term" value="F:protein folding chaperone"/>
    <property type="evidence" value="ECO:0007669"/>
    <property type="project" value="TreeGrafter"/>
</dbReference>
<comment type="subcellular location">
    <subcellularLocation>
        <location evidence="1">Mitochondrion matrix</location>
    </subcellularLocation>
</comment>
<gene>
    <name evidence="10" type="primary">MZM1</name>
    <name evidence="10" type="ORF">BM221_002084</name>
</gene>
<dbReference type="Proteomes" id="UP000235728">
    <property type="component" value="Unassembled WGS sequence"/>
</dbReference>
<evidence type="ECO:0000313" key="11">
    <source>
        <dbReference type="Proteomes" id="UP000235728"/>
    </source>
</evidence>
<evidence type="ECO:0000313" key="10">
    <source>
        <dbReference type="EMBL" id="PMB71987.1"/>
    </source>
</evidence>
<dbReference type="OMA" id="KYKLRIH"/>
<dbReference type="PANTHER" id="PTHR46749">
    <property type="entry name" value="COMPLEX III ASSEMBLY FACTOR LYRM7"/>
    <property type="match status" value="1"/>
</dbReference>
<dbReference type="AlphaFoldDB" id="A0A2N6NXJ4"/>
<feature type="compositionally biased region" description="Basic and acidic residues" evidence="9">
    <location>
        <begin position="97"/>
        <end position="112"/>
    </location>
</feature>
<evidence type="ECO:0000256" key="1">
    <source>
        <dbReference type="ARBA" id="ARBA00004305"/>
    </source>
</evidence>
<evidence type="ECO:0000256" key="8">
    <source>
        <dbReference type="ARBA" id="ARBA00025268"/>
    </source>
</evidence>
<protein>
    <recommendedName>
        <fullName evidence="4">Mitochondrial zinc maintenance protein 1, mitochondrial</fullName>
    </recommendedName>
</protein>
<accession>A0A2N6NXJ4</accession>
<dbReference type="PANTHER" id="PTHR46749:SF1">
    <property type="entry name" value="COMPLEX III ASSEMBLY FACTOR LYRM7"/>
    <property type="match status" value="1"/>
</dbReference>
<comment type="similarity">
    <text evidence="2">Belongs to the complex I LYR family. MZM1 subfamily.</text>
</comment>
<reference evidence="10 11" key="1">
    <citation type="journal article" date="2016" name="Appl. Microbiol. Biotechnol.">
        <title>Characterization of T-DNA insertion mutants with decreased virulence in the entomopathogenic fungus Beauveria bassiana JEF-007.</title>
        <authorList>
            <person name="Kim S."/>
            <person name="Lee S.J."/>
            <person name="Nai Y.S."/>
            <person name="Yu J.S."/>
            <person name="Lee M.R."/>
            <person name="Yang Y.T."/>
            <person name="Kim J.S."/>
        </authorList>
    </citation>
    <scope>NUCLEOTIDE SEQUENCE [LARGE SCALE GENOMIC DNA]</scope>
    <source>
        <strain evidence="10 11">JEF-007</strain>
    </source>
</reference>
<comment type="caution">
    <text evidence="10">The sequence shown here is derived from an EMBL/GenBank/DDBJ whole genome shotgun (WGS) entry which is preliminary data.</text>
</comment>